<dbReference type="OrthoDB" id="5424149at2759"/>
<comment type="caution">
    <text evidence="2">The sequence shown here is derived from an EMBL/GenBank/DDBJ whole genome shotgun (WGS) entry which is preliminary data.</text>
</comment>
<feature type="compositionally biased region" description="Low complexity" evidence="1">
    <location>
        <begin position="192"/>
        <end position="204"/>
    </location>
</feature>
<feature type="region of interest" description="Disordered" evidence="1">
    <location>
        <begin position="217"/>
        <end position="239"/>
    </location>
</feature>
<dbReference type="Proteomes" id="UP000738349">
    <property type="component" value="Unassembled WGS sequence"/>
</dbReference>
<reference evidence="2" key="1">
    <citation type="journal article" date="2021" name="Nat. Commun.">
        <title>Genetic determinants of endophytism in the Arabidopsis root mycobiome.</title>
        <authorList>
            <person name="Mesny F."/>
            <person name="Miyauchi S."/>
            <person name="Thiergart T."/>
            <person name="Pickel B."/>
            <person name="Atanasova L."/>
            <person name="Karlsson M."/>
            <person name="Huettel B."/>
            <person name="Barry K.W."/>
            <person name="Haridas S."/>
            <person name="Chen C."/>
            <person name="Bauer D."/>
            <person name="Andreopoulos W."/>
            <person name="Pangilinan J."/>
            <person name="LaButti K."/>
            <person name="Riley R."/>
            <person name="Lipzen A."/>
            <person name="Clum A."/>
            <person name="Drula E."/>
            <person name="Henrissat B."/>
            <person name="Kohler A."/>
            <person name="Grigoriev I.V."/>
            <person name="Martin F.M."/>
            <person name="Hacquard S."/>
        </authorList>
    </citation>
    <scope>NUCLEOTIDE SEQUENCE</scope>
    <source>
        <strain evidence="2">MPI-CAGE-AT-0147</strain>
    </source>
</reference>
<evidence type="ECO:0000313" key="2">
    <source>
        <dbReference type="EMBL" id="KAH7176292.1"/>
    </source>
</evidence>
<feature type="region of interest" description="Disordered" evidence="1">
    <location>
        <begin position="511"/>
        <end position="558"/>
    </location>
</feature>
<organism evidence="2 3">
    <name type="scientific">Dactylonectria macrodidyma</name>
    <dbReference type="NCBI Taxonomy" id="307937"/>
    <lineage>
        <taxon>Eukaryota</taxon>
        <taxon>Fungi</taxon>
        <taxon>Dikarya</taxon>
        <taxon>Ascomycota</taxon>
        <taxon>Pezizomycotina</taxon>
        <taxon>Sordariomycetes</taxon>
        <taxon>Hypocreomycetidae</taxon>
        <taxon>Hypocreales</taxon>
        <taxon>Nectriaceae</taxon>
        <taxon>Dactylonectria</taxon>
    </lineage>
</organism>
<dbReference type="AlphaFoldDB" id="A0A9P9JIV5"/>
<evidence type="ECO:0000256" key="1">
    <source>
        <dbReference type="SAM" id="MobiDB-lite"/>
    </source>
</evidence>
<evidence type="ECO:0000313" key="3">
    <source>
        <dbReference type="Proteomes" id="UP000738349"/>
    </source>
</evidence>
<proteinExistence type="predicted"/>
<dbReference type="EMBL" id="JAGMUV010000001">
    <property type="protein sequence ID" value="KAH7176292.1"/>
    <property type="molecule type" value="Genomic_DNA"/>
</dbReference>
<gene>
    <name evidence="2" type="ORF">EDB81DRAFT_897503</name>
</gene>
<feature type="region of interest" description="Disordered" evidence="1">
    <location>
        <begin position="466"/>
        <end position="487"/>
    </location>
</feature>
<accession>A0A9P9JIV5</accession>
<protein>
    <submittedName>
        <fullName evidence="2">Uncharacterized protein</fullName>
    </submittedName>
</protein>
<keyword evidence="3" id="KW-1185">Reference proteome</keyword>
<sequence>MSYRDSRPQAGLYSRPSDSSHEELLDAVASTGAGTVPLQSNQEQLTKRGDLARVVPRAQKSQLDAPSDQGDPQLSKRAPLTRTDTPRPGAEDEEAEQASETTRKEPKPKSPTHPHASSIELKVETLEQVSPTTSLRQRQIASDGSSNSDDTQHRLKRAQLTRKNLALFNKMGGEKKASATPEPTDSSKPTDDSNTTKTISTTSSDFGMKALVNGMLGPAHSTPPTNIENIRERHAKSRASTSTSRLEYECYINDIRKAPNEASMIAETGAYMLKKHIDKGYNRAFNQPFTGFPKDVGFNNGLSAPQPDFIEGLEVIEYDLFPFNINGAILYKDTPYSLALPHLAGEWKGCGGNMAKATLQSCNDGAALVFARNQALSYLGKPDPLGHAEVTTFTIDGTTVNFYAHYAAPAEDGTLKYHQYQYASANVMATYQEHIYGRRGIRNAQDHAKERSYALRDQLKEHWKQRGDGGLYPIASGAPPPVPDGTIEEMNINEDDASHEIVDEPLQPTLVASSQPHKASRAVPSSESFPPTNDDDAPSGDGHKRRASSPPDAPCKRMNKARGFYVFDEESGQYFHKHSDGRVTWFEDSDDGN</sequence>
<feature type="region of interest" description="Disordered" evidence="1">
    <location>
        <begin position="170"/>
        <end position="204"/>
    </location>
</feature>
<feature type="compositionally biased region" description="Polar residues" evidence="1">
    <location>
        <begin position="127"/>
        <end position="149"/>
    </location>
</feature>
<feature type="compositionally biased region" description="Polar residues" evidence="1">
    <location>
        <begin position="511"/>
        <end position="531"/>
    </location>
</feature>
<name>A0A9P9JIV5_9HYPO</name>
<feature type="region of interest" description="Disordered" evidence="1">
    <location>
        <begin position="1"/>
        <end position="154"/>
    </location>
</feature>